<evidence type="ECO:0000256" key="11">
    <source>
        <dbReference type="ARBA" id="ARBA00022833"/>
    </source>
</evidence>
<keyword evidence="12" id="KW-0007">Acetylation</keyword>
<evidence type="ECO:0000313" key="17">
    <source>
        <dbReference type="EnsemblMetazoa" id="PPA32519.1"/>
    </source>
</evidence>
<comment type="subcellular location">
    <subcellularLocation>
        <location evidence="2">Cytoplasm</location>
    </subcellularLocation>
</comment>
<dbReference type="PANTHER" id="PTHR23422">
    <property type="entry name" value="DIPEPTIDYL PEPTIDASE III-RELATED"/>
    <property type="match status" value="1"/>
</dbReference>
<reference evidence="18" key="1">
    <citation type="journal article" date="2008" name="Nat. Genet.">
        <title>The Pristionchus pacificus genome provides a unique perspective on nematode lifestyle and parasitism.</title>
        <authorList>
            <person name="Dieterich C."/>
            <person name="Clifton S.W."/>
            <person name="Schuster L.N."/>
            <person name="Chinwalla A."/>
            <person name="Delehaunty K."/>
            <person name="Dinkelacker I."/>
            <person name="Fulton L."/>
            <person name="Fulton R."/>
            <person name="Godfrey J."/>
            <person name="Minx P."/>
            <person name="Mitreva M."/>
            <person name="Roeseler W."/>
            <person name="Tian H."/>
            <person name="Witte H."/>
            <person name="Yang S.P."/>
            <person name="Wilson R.K."/>
            <person name="Sommer R.J."/>
        </authorList>
    </citation>
    <scope>NUCLEOTIDE SEQUENCE [LARGE SCALE GENOMIC DNA]</scope>
    <source>
        <strain evidence="18">PS312</strain>
    </source>
</reference>
<keyword evidence="11 14" id="KW-0862">Zinc</keyword>
<feature type="binding site" evidence="16">
    <location>
        <position position="545"/>
    </location>
    <ligand>
        <name>Zn(2+)</name>
        <dbReference type="ChEBI" id="CHEBI:29105"/>
        <note>catalytic</note>
    </ligand>
</feature>
<feature type="binding site" evidence="16">
    <location>
        <position position="487"/>
    </location>
    <ligand>
        <name>Zn(2+)</name>
        <dbReference type="ChEBI" id="CHEBI:29105"/>
        <note>catalytic</note>
    </ligand>
</feature>
<dbReference type="GO" id="GO:0006508">
    <property type="term" value="P:proteolysis"/>
    <property type="evidence" value="ECO:0007669"/>
    <property type="project" value="UniProtKB-KW"/>
</dbReference>
<dbReference type="Gene3D" id="3.30.540.30">
    <property type="match status" value="3"/>
</dbReference>
<dbReference type="AlphaFoldDB" id="A0A2A6BKJ8"/>
<evidence type="ECO:0000313" key="18">
    <source>
        <dbReference type="Proteomes" id="UP000005239"/>
    </source>
</evidence>
<keyword evidence="8 14" id="KW-0645">Protease</keyword>
<organism evidence="17 18">
    <name type="scientific">Pristionchus pacificus</name>
    <name type="common">Parasitic nematode worm</name>
    <dbReference type="NCBI Taxonomy" id="54126"/>
    <lineage>
        <taxon>Eukaryota</taxon>
        <taxon>Metazoa</taxon>
        <taxon>Ecdysozoa</taxon>
        <taxon>Nematoda</taxon>
        <taxon>Chromadorea</taxon>
        <taxon>Rhabditida</taxon>
        <taxon>Rhabditina</taxon>
        <taxon>Diplogasteromorpha</taxon>
        <taxon>Diplogasteroidea</taxon>
        <taxon>Neodiplogasteridae</taxon>
        <taxon>Pristionchus</taxon>
    </lineage>
</organism>
<feature type="binding site" evidence="16">
    <location>
        <position position="492"/>
    </location>
    <ligand>
        <name>Zn(2+)</name>
        <dbReference type="ChEBI" id="CHEBI:29105"/>
        <note>catalytic</note>
    </ligand>
</feature>
<keyword evidence="10 14" id="KW-0378">Hydrolase</keyword>
<dbReference type="Pfam" id="PF03571">
    <property type="entry name" value="Peptidase_M49"/>
    <property type="match status" value="1"/>
</dbReference>
<evidence type="ECO:0000256" key="8">
    <source>
        <dbReference type="ARBA" id="ARBA00022670"/>
    </source>
</evidence>
<keyword evidence="18" id="KW-1185">Reference proteome</keyword>
<dbReference type="GO" id="GO:0004177">
    <property type="term" value="F:aminopeptidase activity"/>
    <property type="evidence" value="ECO:0007669"/>
    <property type="project" value="UniProtKB-KW"/>
</dbReference>
<keyword evidence="13 14" id="KW-0482">Metalloprotease</keyword>
<dbReference type="OrthoDB" id="4694525at2759"/>
<dbReference type="GO" id="GO:0008270">
    <property type="term" value="F:zinc ion binding"/>
    <property type="evidence" value="ECO:0007669"/>
    <property type="project" value="UniProtKB-ARBA"/>
</dbReference>
<reference evidence="17" key="2">
    <citation type="submission" date="2022-06" db="UniProtKB">
        <authorList>
            <consortium name="EnsemblMetazoa"/>
        </authorList>
    </citation>
    <scope>IDENTIFICATION</scope>
    <source>
        <strain evidence="17">PS312</strain>
    </source>
</reference>
<dbReference type="FunFam" id="3.30.540.30:FF:000003">
    <property type="entry name" value="Dipeptidyl peptidase 3"/>
    <property type="match status" value="1"/>
</dbReference>
<keyword evidence="6 14" id="KW-0031">Aminopeptidase</keyword>
<dbReference type="PIRSF" id="PIRSF007828">
    <property type="entry name" value="Dipeptidyl-peptidase_III"/>
    <property type="match status" value="1"/>
</dbReference>
<evidence type="ECO:0000256" key="15">
    <source>
        <dbReference type="PIRSR" id="PIRSR007828-1"/>
    </source>
</evidence>
<protein>
    <recommendedName>
        <fullName evidence="5 14">Dipeptidyl peptidase 3</fullName>
        <ecNumber evidence="4 14">3.4.14.4</ecNumber>
    </recommendedName>
    <alternativeName>
        <fullName evidence="14">Dipeptidyl aminopeptidase III</fullName>
    </alternativeName>
    <alternativeName>
        <fullName evidence="14">Dipeptidyl peptidase III</fullName>
    </alternativeName>
</protein>
<dbReference type="PANTHER" id="PTHR23422:SF11">
    <property type="entry name" value="DIPEPTIDYL PEPTIDASE 3"/>
    <property type="match status" value="1"/>
</dbReference>
<dbReference type="FunFam" id="3.30.540.30:FF:000002">
    <property type="entry name" value="Dipeptidyl peptidase 3"/>
    <property type="match status" value="1"/>
</dbReference>
<evidence type="ECO:0000256" key="12">
    <source>
        <dbReference type="ARBA" id="ARBA00022990"/>
    </source>
</evidence>
<dbReference type="InterPro" id="IPR039461">
    <property type="entry name" value="Peptidase_M49"/>
</dbReference>
<evidence type="ECO:0000256" key="2">
    <source>
        <dbReference type="ARBA" id="ARBA00004496"/>
    </source>
</evidence>
<evidence type="ECO:0000256" key="6">
    <source>
        <dbReference type="ARBA" id="ARBA00022438"/>
    </source>
</evidence>
<evidence type="ECO:0000256" key="9">
    <source>
        <dbReference type="ARBA" id="ARBA00022723"/>
    </source>
</evidence>
<comment type="similarity">
    <text evidence="3 14">Belongs to the peptidase M49 family.</text>
</comment>
<dbReference type="GO" id="GO:0008235">
    <property type="term" value="F:metalloexopeptidase activity"/>
    <property type="evidence" value="ECO:0007669"/>
    <property type="project" value="InterPro"/>
</dbReference>
<evidence type="ECO:0000256" key="10">
    <source>
        <dbReference type="ARBA" id="ARBA00022801"/>
    </source>
</evidence>
<dbReference type="InterPro" id="IPR005317">
    <property type="entry name" value="Dipeptidyl-peptase3"/>
</dbReference>
<comment type="catalytic activity">
    <reaction evidence="1 14">
        <text>Release of an N-terminal dipeptide from a peptide comprising four or more residues, with broad specificity. Also acts on dipeptidyl 2-naphthylamides.</text>
        <dbReference type="EC" id="3.4.14.4"/>
    </reaction>
</comment>
<evidence type="ECO:0000256" key="5">
    <source>
        <dbReference type="ARBA" id="ARBA00014713"/>
    </source>
</evidence>
<evidence type="ECO:0000256" key="7">
    <source>
        <dbReference type="ARBA" id="ARBA00022490"/>
    </source>
</evidence>
<dbReference type="Proteomes" id="UP000005239">
    <property type="component" value="Unassembled WGS sequence"/>
</dbReference>
<evidence type="ECO:0000256" key="4">
    <source>
        <dbReference type="ARBA" id="ARBA00012063"/>
    </source>
</evidence>
<evidence type="ECO:0000256" key="1">
    <source>
        <dbReference type="ARBA" id="ARBA00001336"/>
    </source>
</evidence>
<gene>
    <name evidence="17" type="primary">WBGene00205380</name>
</gene>
<proteinExistence type="inferred from homology"/>
<dbReference type="GO" id="GO:0005737">
    <property type="term" value="C:cytoplasm"/>
    <property type="evidence" value="ECO:0000318"/>
    <property type="project" value="GO_Central"/>
</dbReference>
<accession>A0A8R1UIP1</accession>
<evidence type="ECO:0000256" key="14">
    <source>
        <dbReference type="PIRNR" id="PIRNR007828"/>
    </source>
</evidence>
<dbReference type="EC" id="3.4.14.4" evidence="4 14"/>
<evidence type="ECO:0000256" key="13">
    <source>
        <dbReference type="ARBA" id="ARBA00023049"/>
    </source>
</evidence>
<keyword evidence="9 14" id="KW-0479">Metal-binding</keyword>
<dbReference type="EnsemblMetazoa" id="PPA32519.1">
    <property type="protein sequence ID" value="PPA32519.1"/>
    <property type="gene ID" value="WBGene00205380"/>
</dbReference>
<accession>A0A2A6BKJ8</accession>
<keyword evidence="7 14" id="KW-0963">Cytoplasm</keyword>
<evidence type="ECO:0000256" key="3">
    <source>
        <dbReference type="ARBA" id="ARBA00010200"/>
    </source>
</evidence>
<name>A0A2A6BKJ8_PRIPA</name>
<sequence>MLLGHLAVRVPSAFLGTAYSFSRRPRINLLFARQSRSFGLAAAEKKVEDMDKVVDRSLHLLPNATPVVGLNCKAAFENLSPTERLYAHHLARASFEGSLIVFLQVSPESGGIFVLLHRLFSSESIEAVKEKALAAGFTEDEWQNFLVWTGSFYSNSGNYKGFGDSKFVPFLAPEKVQKMVSSSKAASIYPDLLSIYSAVERGIFSLDGRTAGLGFNDTGVSTYHSETVRKADSDLINRYMKEKNLEGWNTRLFKEEVNGKTILKIKFASTNVNVKDEDFEGVKVQLEKGDYAEILARTTAHLIKAGEYAATANQKAMINKYAEHFTSGEVNDHKDASRLWIKDVNPIVESYIGFIENYRDPAGVRSEFEGFVAAVNKETSKKFAHLVEKAEFILERLPWGKAYEKDTFLKPDFTALDIIAFGSSGIPAGINIPNYDDIRQNEGFKNVSLSNVISAMPKQKMNFISEEDENLIFEYNGKAFEVQVGLHELLGHGSGKLFQRNADGSFNFDKENTVDILTGGKVTSWYEPGETWGGLFGQLASAYEECRAEAVGYVLCCDADILRIFGHDGEFGQLIKYVNWLSEIRAGLLALEFYNADQQKWGQAHCWARYVLTKVVLEAGQGFVTIAETKDSEGGDDLSFKLDKTKIDTVGMPAVKEFLKKLQGYKSTADVKGATALFHKYGSVGPTELKWRDICIAKRKPRRIFVQPNTKLTADGQNVDLIVYPETTEGIISSFVDRYSSESICDLEKLWKADQKYFPAAYE</sequence>
<evidence type="ECO:0000256" key="16">
    <source>
        <dbReference type="PIRSR" id="PIRSR007828-2"/>
    </source>
</evidence>
<comment type="cofactor">
    <cofactor evidence="14 16">
        <name>Zn(2+)</name>
        <dbReference type="ChEBI" id="CHEBI:29105"/>
    </cofactor>
    <text evidence="14 16">Binds 1 zinc ion per subunit.</text>
</comment>
<dbReference type="FunFam" id="3.30.540.30:FF:000001">
    <property type="entry name" value="Dipeptidyl peptidase 3"/>
    <property type="match status" value="1"/>
</dbReference>
<dbReference type="GO" id="GO:0008239">
    <property type="term" value="F:dipeptidyl-peptidase activity"/>
    <property type="evidence" value="ECO:0000318"/>
    <property type="project" value="GO_Central"/>
</dbReference>
<feature type="active site" evidence="15">
    <location>
        <position position="488"/>
    </location>
</feature>